<dbReference type="InterPro" id="IPR025711">
    <property type="entry name" value="PepSY"/>
</dbReference>
<keyword evidence="3 11" id="KW-0645">Protease</keyword>
<dbReference type="GO" id="GO:0006508">
    <property type="term" value="P:proteolysis"/>
    <property type="evidence" value="ECO:0007669"/>
    <property type="project" value="UniProtKB-KW"/>
</dbReference>
<feature type="domain" description="Peptidase M4 C-terminal" evidence="13">
    <location>
        <begin position="383"/>
        <end position="549"/>
    </location>
</feature>
<reference evidence="16 17" key="1">
    <citation type="submission" date="2017-03" db="EMBL/GenBank/DDBJ databases">
        <title>Genome sequence of Clostridium oryzae DSM 28571.</title>
        <authorList>
            <person name="Poehlein A."/>
            <person name="Daniel R."/>
        </authorList>
    </citation>
    <scope>NUCLEOTIDE SEQUENCE [LARGE SCALE GENOMIC DNA]</scope>
    <source>
        <strain evidence="16 17">DSM 28571</strain>
    </source>
</reference>
<comment type="function">
    <text evidence="11">Extracellular zinc metalloprotease.</text>
</comment>
<dbReference type="GO" id="GO:0004222">
    <property type="term" value="F:metalloendopeptidase activity"/>
    <property type="evidence" value="ECO:0007669"/>
    <property type="project" value="UniProtKB-UniRule"/>
</dbReference>
<evidence type="ECO:0000256" key="7">
    <source>
        <dbReference type="ARBA" id="ARBA00022833"/>
    </source>
</evidence>
<gene>
    <name evidence="16" type="primary">nprE_1</name>
    <name evidence="16" type="ORF">CLORY_26150</name>
</gene>
<dbReference type="EC" id="3.4.24.-" evidence="11"/>
<keyword evidence="17" id="KW-1185">Reference proteome</keyword>
<dbReference type="InterPro" id="IPR013856">
    <property type="entry name" value="Peptidase_M4_domain"/>
</dbReference>
<comment type="cofactor">
    <cofactor evidence="1 11">
        <name>Zn(2+)</name>
        <dbReference type="ChEBI" id="CHEBI:29105"/>
    </cofactor>
</comment>
<accession>A0A1V4IMM7</accession>
<evidence type="ECO:0000259" key="14">
    <source>
        <dbReference type="Pfam" id="PF03413"/>
    </source>
</evidence>
<comment type="subcellular location">
    <subcellularLocation>
        <location evidence="11">Secreted</location>
    </subcellularLocation>
</comment>
<dbReference type="Gene3D" id="3.10.450.490">
    <property type="match status" value="1"/>
</dbReference>
<dbReference type="Pfam" id="PF03413">
    <property type="entry name" value="PepSY"/>
    <property type="match status" value="1"/>
</dbReference>
<evidence type="ECO:0000256" key="8">
    <source>
        <dbReference type="ARBA" id="ARBA00023049"/>
    </source>
</evidence>
<dbReference type="GO" id="GO:0005576">
    <property type="term" value="C:extracellular region"/>
    <property type="evidence" value="ECO:0007669"/>
    <property type="project" value="UniProtKB-SubCell"/>
</dbReference>
<dbReference type="PANTHER" id="PTHR33794">
    <property type="entry name" value="BACILLOLYSIN"/>
    <property type="match status" value="1"/>
</dbReference>
<dbReference type="Pfam" id="PF02868">
    <property type="entry name" value="Peptidase_M4_C"/>
    <property type="match status" value="1"/>
</dbReference>
<name>A0A1V4IMM7_9CLOT</name>
<dbReference type="InterPro" id="IPR050728">
    <property type="entry name" value="Zinc_Metalloprotease_M4"/>
</dbReference>
<evidence type="ECO:0000256" key="3">
    <source>
        <dbReference type="ARBA" id="ARBA00022670"/>
    </source>
</evidence>
<dbReference type="InterPro" id="IPR027268">
    <property type="entry name" value="Peptidase_M4/M1_CTD_sf"/>
</dbReference>
<evidence type="ECO:0000256" key="11">
    <source>
        <dbReference type="RuleBase" id="RU366073"/>
    </source>
</evidence>
<feature type="active site" evidence="10">
    <location>
        <position position="373"/>
    </location>
</feature>
<keyword evidence="5 11" id="KW-0732">Signal</keyword>
<feature type="active site" description="Proton donor" evidence="10">
    <location>
        <position position="476"/>
    </location>
</feature>
<dbReference type="GO" id="GO:0046872">
    <property type="term" value="F:metal ion binding"/>
    <property type="evidence" value="ECO:0007669"/>
    <property type="project" value="UniProtKB-UniRule"/>
</dbReference>
<feature type="domain" description="PepSY" evidence="14">
    <location>
        <begin position="157"/>
        <end position="225"/>
    </location>
</feature>
<dbReference type="PANTHER" id="PTHR33794:SF1">
    <property type="entry name" value="BACILLOLYSIN"/>
    <property type="match status" value="1"/>
</dbReference>
<protein>
    <recommendedName>
        <fullName evidence="11">Neutral metalloproteinase</fullName>
        <ecNumber evidence="11">3.4.24.-</ecNumber>
    </recommendedName>
</protein>
<feature type="domain" description="Peptidase M4" evidence="12">
    <location>
        <begin position="235"/>
        <end position="379"/>
    </location>
</feature>
<dbReference type="Pfam" id="PF01447">
    <property type="entry name" value="Peptidase_M4"/>
    <property type="match status" value="1"/>
</dbReference>
<comment type="similarity">
    <text evidence="2 11">Belongs to the peptidase M4 family.</text>
</comment>
<evidence type="ECO:0000256" key="9">
    <source>
        <dbReference type="ARBA" id="ARBA00023145"/>
    </source>
</evidence>
<dbReference type="STRING" id="1450648.CLORY_26150"/>
<evidence type="ECO:0000256" key="2">
    <source>
        <dbReference type="ARBA" id="ARBA00009388"/>
    </source>
</evidence>
<dbReference type="RefSeq" id="WP_079425154.1">
    <property type="nucleotide sequence ID" value="NZ_MZGV01000028.1"/>
</dbReference>
<evidence type="ECO:0000256" key="10">
    <source>
        <dbReference type="PIRSR" id="PIRSR623612-1"/>
    </source>
</evidence>
<keyword evidence="6 11" id="KW-0378">Hydrolase</keyword>
<dbReference type="InterPro" id="IPR011096">
    <property type="entry name" value="FTP_domain"/>
</dbReference>
<dbReference type="PRINTS" id="PR00730">
    <property type="entry name" value="THERMOLYSIN"/>
</dbReference>
<dbReference type="InterPro" id="IPR001570">
    <property type="entry name" value="Peptidase_M4_C_domain"/>
</dbReference>
<feature type="chain" id="PRO_5023108952" description="Neutral metalloproteinase" evidence="11">
    <location>
        <begin position="27"/>
        <end position="550"/>
    </location>
</feature>
<evidence type="ECO:0000256" key="6">
    <source>
        <dbReference type="ARBA" id="ARBA00022801"/>
    </source>
</evidence>
<evidence type="ECO:0000313" key="16">
    <source>
        <dbReference type="EMBL" id="OPJ60747.1"/>
    </source>
</evidence>
<keyword evidence="11" id="KW-0964">Secreted</keyword>
<comment type="caution">
    <text evidence="16">The sequence shown here is derived from an EMBL/GenBank/DDBJ whole genome shotgun (WGS) entry which is preliminary data.</text>
</comment>
<dbReference type="OrthoDB" id="291295at2"/>
<dbReference type="CDD" id="cd09597">
    <property type="entry name" value="M4_TLP"/>
    <property type="match status" value="1"/>
</dbReference>
<dbReference type="Gene3D" id="3.10.170.10">
    <property type="match status" value="1"/>
</dbReference>
<dbReference type="Pfam" id="PF07504">
    <property type="entry name" value="FTP"/>
    <property type="match status" value="1"/>
</dbReference>
<keyword evidence="4" id="KW-0479">Metal-binding</keyword>
<dbReference type="SUPFAM" id="SSF55486">
    <property type="entry name" value="Metalloproteases ('zincins'), catalytic domain"/>
    <property type="match status" value="1"/>
</dbReference>
<dbReference type="Gene3D" id="1.10.390.10">
    <property type="entry name" value="Neutral Protease Domain 2"/>
    <property type="match status" value="1"/>
</dbReference>
<sequence>MKRKFAVASLSIILFGTSINSLSLKAADPIKSIEKRQAIQRLEGLSNGKLKMYDKNGQLFLSGQLSKKQKVGKKAAIDFLQNNKSILGIENASSDLEAVKTKNDNKHTYVKFVQVINGIKVDNTCLNVHFNRKGYITSVNGNLEKFKEIKSLGGRTISAEDAVSIAKKQYSYDSLRFEPKAEEVIVNKNGINYQVYKVNISFMKPNITNHDVYVEVHSGKVIKTENNIRMNGPITGSGVDVFGKKRKLSLYRVSEKYKMKDVTRDGTEGILTYNLNNKTSGEKLVSSTKKAFSGEKYKAPVSAHYNAGSVIDFYRKLFDRDSLDDEGMPIVSYTHYKKKFNNAFWDGYEMIYGDGDGKKFTYLSGDLGIVAHEMTHGVISNTADLEYHNESGSLNESIADVFGVLISTYDKYKVSSGGKWKFNKKDWVIGDGVYTPRKTGDALRSLADPTLYEQPDNMDDYVYCDDVKEEDWGGVHLNSGIPNKAAYLIAKKIGMEKTAKIYYRALVEYMNPSTDFEDAKNCLLQAAEDLYGEKAEVQAISVAFDSVGIY</sequence>
<organism evidence="16 17">
    <name type="scientific">Clostridium oryzae</name>
    <dbReference type="NCBI Taxonomy" id="1450648"/>
    <lineage>
        <taxon>Bacteria</taxon>
        <taxon>Bacillati</taxon>
        <taxon>Bacillota</taxon>
        <taxon>Clostridia</taxon>
        <taxon>Eubacteriales</taxon>
        <taxon>Clostridiaceae</taxon>
        <taxon>Clostridium</taxon>
    </lineage>
</organism>
<evidence type="ECO:0000256" key="5">
    <source>
        <dbReference type="ARBA" id="ARBA00022729"/>
    </source>
</evidence>
<evidence type="ECO:0000259" key="13">
    <source>
        <dbReference type="Pfam" id="PF02868"/>
    </source>
</evidence>
<dbReference type="AlphaFoldDB" id="A0A1V4IMM7"/>
<evidence type="ECO:0000256" key="4">
    <source>
        <dbReference type="ARBA" id="ARBA00022723"/>
    </source>
</evidence>
<keyword evidence="7 11" id="KW-0862">Zinc</keyword>
<evidence type="ECO:0000259" key="15">
    <source>
        <dbReference type="Pfam" id="PF07504"/>
    </source>
</evidence>
<evidence type="ECO:0000259" key="12">
    <source>
        <dbReference type="Pfam" id="PF01447"/>
    </source>
</evidence>
<dbReference type="EMBL" id="MZGV01000028">
    <property type="protein sequence ID" value="OPJ60747.1"/>
    <property type="molecule type" value="Genomic_DNA"/>
</dbReference>
<evidence type="ECO:0000256" key="1">
    <source>
        <dbReference type="ARBA" id="ARBA00001947"/>
    </source>
</evidence>
<feature type="domain" description="FTP" evidence="15">
    <location>
        <begin position="95"/>
        <end position="143"/>
    </location>
</feature>
<dbReference type="InterPro" id="IPR023612">
    <property type="entry name" value="Peptidase_M4"/>
</dbReference>
<keyword evidence="8 11" id="KW-0482">Metalloprotease</keyword>
<dbReference type="Proteomes" id="UP000190080">
    <property type="component" value="Unassembled WGS sequence"/>
</dbReference>
<evidence type="ECO:0000313" key="17">
    <source>
        <dbReference type="Proteomes" id="UP000190080"/>
    </source>
</evidence>
<keyword evidence="9" id="KW-0865">Zymogen</keyword>
<proteinExistence type="inferred from homology"/>
<feature type="signal peptide" evidence="11">
    <location>
        <begin position="1"/>
        <end position="26"/>
    </location>
</feature>